<dbReference type="AlphaFoldDB" id="A0A172TNQ5"/>
<dbReference type="RefSeq" id="WP_068610878.1">
    <property type="nucleotide sequence ID" value="NZ_CP011388.1"/>
</dbReference>
<accession>A0A172TNQ5</accession>
<dbReference type="Proteomes" id="UP000076927">
    <property type="component" value="Chromosome"/>
</dbReference>
<organism evidence="1 2">
    <name type="scientific">Paenibacillus swuensis</name>
    <dbReference type="NCBI Taxonomy" id="1178515"/>
    <lineage>
        <taxon>Bacteria</taxon>
        <taxon>Bacillati</taxon>
        <taxon>Bacillota</taxon>
        <taxon>Bacilli</taxon>
        <taxon>Bacillales</taxon>
        <taxon>Paenibacillaceae</taxon>
        <taxon>Paenibacillus</taxon>
    </lineage>
</organism>
<dbReference type="KEGG" id="pswu:SY83_04135"/>
<gene>
    <name evidence="1" type="ORF">SY83_04135</name>
</gene>
<dbReference type="PATRIC" id="fig|1178515.4.peg.824"/>
<dbReference type="PANTHER" id="PTHR37827:SF1">
    <property type="entry name" value="HNH DOMAIN-CONTAINING PROTEIN"/>
    <property type="match status" value="1"/>
</dbReference>
<evidence type="ECO:0000313" key="1">
    <source>
        <dbReference type="EMBL" id="ANE48719.1"/>
    </source>
</evidence>
<sequence length="106" mass="12205">MAESTTTPTSPASRCELCGREDVDTTRHHLTPKEEGGTLLGTADLCIPCHKQIHALYTNKELATRLSTIEELRQDEQLSRFIKYIRKQPSRTLVRIRKSNDRKKKR</sequence>
<dbReference type="PANTHER" id="PTHR37827">
    <property type="entry name" value="TUDOR DOMAIN-CONTAINING PROTEIN"/>
    <property type="match status" value="1"/>
</dbReference>
<reference evidence="1 2" key="1">
    <citation type="submission" date="2015-01" db="EMBL/GenBank/DDBJ databases">
        <title>Paenibacillus swuensis/DY6/whole genome sequencing.</title>
        <authorList>
            <person name="Kim M.K."/>
            <person name="Srinivasan S."/>
            <person name="Lee J.-J."/>
        </authorList>
    </citation>
    <scope>NUCLEOTIDE SEQUENCE [LARGE SCALE GENOMIC DNA]</scope>
    <source>
        <strain evidence="1 2">DY6</strain>
    </source>
</reference>
<proteinExistence type="predicted"/>
<dbReference type="OrthoDB" id="9802640at2"/>
<dbReference type="EMBL" id="CP011388">
    <property type="protein sequence ID" value="ANE48719.1"/>
    <property type="molecule type" value="Genomic_DNA"/>
</dbReference>
<dbReference type="STRING" id="1178515.SY83_04135"/>
<name>A0A172TNQ5_9BACL</name>
<dbReference type="Gene3D" id="1.10.30.50">
    <property type="match status" value="1"/>
</dbReference>
<evidence type="ECO:0000313" key="2">
    <source>
        <dbReference type="Proteomes" id="UP000076927"/>
    </source>
</evidence>
<keyword evidence="2" id="KW-1185">Reference proteome</keyword>
<evidence type="ECO:0008006" key="3">
    <source>
        <dbReference type="Google" id="ProtNLM"/>
    </source>
</evidence>
<protein>
    <recommendedName>
        <fullName evidence="3">Restriction endonuclease</fullName>
    </recommendedName>
</protein>